<dbReference type="Pfam" id="PF03401">
    <property type="entry name" value="TctC"/>
    <property type="match status" value="1"/>
</dbReference>
<dbReference type="RefSeq" id="WP_304122236.1">
    <property type="nucleotide sequence ID" value="NZ_DYZA01000126.1"/>
</dbReference>
<evidence type="ECO:0000313" key="4">
    <source>
        <dbReference type="Proteomes" id="UP000698963"/>
    </source>
</evidence>
<reference evidence="3" key="1">
    <citation type="journal article" date="2021" name="PeerJ">
        <title>Extensive microbial diversity within the chicken gut microbiome revealed by metagenomics and culture.</title>
        <authorList>
            <person name="Gilroy R."/>
            <person name="Ravi A."/>
            <person name="Getino M."/>
            <person name="Pursley I."/>
            <person name="Horton D.L."/>
            <person name="Alikhan N.F."/>
            <person name="Baker D."/>
            <person name="Gharbi K."/>
            <person name="Hall N."/>
            <person name="Watson M."/>
            <person name="Adriaenssens E.M."/>
            <person name="Foster-Nyarko E."/>
            <person name="Jarju S."/>
            <person name="Secka A."/>
            <person name="Antonio M."/>
            <person name="Oren A."/>
            <person name="Chaudhuri R.R."/>
            <person name="La Ragione R."/>
            <person name="Hildebrand F."/>
            <person name="Pallen M.J."/>
        </authorList>
    </citation>
    <scope>NUCLEOTIDE SEQUENCE</scope>
    <source>
        <strain evidence="3">ChiGjej2B2-19336</strain>
    </source>
</reference>
<gene>
    <name evidence="3" type="ORF">K8W16_06455</name>
</gene>
<dbReference type="InterPro" id="IPR042100">
    <property type="entry name" value="Bug_dom1"/>
</dbReference>
<dbReference type="Proteomes" id="UP000698963">
    <property type="component" value="Unassembled WGS sequence"/>
</dbReference>
<protein>
    <submittedName>
        <fullName evidence="3">Tripartite tricarboxylate transporter substrate binding protein</fullName>
    </submittedName>
</protein>
<reference evidence="3" key="2">
    <citation type="submission" date="2021-09" db="EMBL/GenBank/DDBJ databases">
        <authorList>
            <person name="Gilroy R."/>
        </authorList>
    </citation>
    <scope>NUCLEOTIDE SEQUENCE</scope>
    <source>
        <strain evidence="3">ChiGjej2B2-19336</strain>
    </source>
</reference>
<dbReference type="PANTHER" id="PTHR42928:SF5">
    <property type="entry name" value="BLR1237 PROTEIN"/>
    <property type="match status" value="1"/>
</dbReference>
<organism evidence="3 4">
    <name type="scientific">Mailhella massiliensis</name>
    <dbReference type="NCBI Taxonomy" id="1903261"/>
    <lineage>
        <taxon>Bacteria</taxon>
        <taxon>Pseudomonadati</taxon>
        <taxon>Thermodesulfobacteriota</taxon>
        <taxon>Desulfovibrionia</taxon>
        <taxon>Desulfovibrionales</taxon>
        <taxon>Desulfovibrionaceae</taxon>
        <taxon>Mailhella</taxon>
    </lineage>
</organism>
<dbReference type="AlphaFoldDB" id="A0A921AW92"/>
<name>A0A921AW92_9BACT</name>
<proteinExistence type="inferred from homology"/>
<evidence type="ECO:0000256" key="2">
    <source>
        <dbReference type="SAM" id="SignalP"/>
    </source>
</evidence>
<sequence length="324" mass="36191">MLKRWIVSLAFAASVFLPAFSGVAAETYPNGPVTVWHPFEPTPYDALSKVYNAQMEKILGVPFLFEYGMMGKAAKAVLDTPPDGANVFFAAMGPMVLKPNMTAPIYEPGDFRCVARATLLPILFVAHKDAPFKTFREFEAYAKANPGKVSIGLTNAPSSLQIGMTHFIRDIAKLDVKLVEQPEGPIRGTIDCLIGYTDALINHPPDIMRYIKSGHFIPLATFNAERLAMLPDVPTLRELGYDFDQTSWRLLVVNKDTPDEIVNILTEATKKAMESPEMKKSAEENYEILAYLPPKEADAFLQKEFDYYRNLSLAMGLHYSQKKK</sequence>
<accession>A0A921AW92</accession>
<dbReference type="CDD" id="cd07012">
    <property type="entry name" value="PBP2_Bug_TTT"/>
    <property type="match status" value="1"/>
</dbReference>
<dbReference type="EMBL" id="DYZA01000126">
    <property type="protein sequence ID" value="HJD97269.1"/>
    <property type="molecule type" value="Genomic_DNA"/>
</dbReference>
<evidence type="ECO:0000313" key="3">
    <source>
        <dbReference type="EMBL" id="HJD97269.1"/>
    </source>
</evidence>
<feature type="chain" id="PRO_5036857512" evidence="2">
    <location>
        <begin position="25"/>
        <end position="324"/>
    </location>
</feature>
<comment type="similarity">
    <text evidence="1">Belongs to the UPF0065 (bug) family.</text>
</comment>
<feature type="signal peptide" evidence="2">
    <location>
        <begin position="1"/>
        <end position="24"/>
    </location>
</feature>
<keyword evidence="2" id="KW-0732">Signal</keyword>
<dbReference type="Gene3D" id="3.40.190.10">
    <property type="entry name" value="Periplasmic binding protein-like II"/>
    <property type="match status" value="1"/>
</dbReference>
<comment type="caution">
    <text evidence="3">The sequence shown here is derived from an EMBL/GenBank/DDBJ whole genome shotgun (WGS) entry which is preliminary data.</text>
</comment>
<dbReference type="PANTHER" id="PTHR42928">
    <property type="entry name" value="TRICARBOXYLATE-BINDING PROTEIN"/>
    <property type="match status" value="1"/>
</dbReference>
<evidence type="ECO:0000256" key="1">
    <source>
        <dbReference type="ARBA" id="ARBA00006987"/>
    </source>
</evidence>
<dbReference type="InterPro" id="IPR005064">
    <property type="entry name" value="BUG"/>
</dbReference>
<dbReference type="Gene3D" id="3.40.190.150">
    <property type="entry name" value="Bordetella uptake gene, domain 1"/>
    <property type="match status" value="1"/>
</dbReference>